<proteinExistence type="predicted"/>
<organism evidence="1 2">
    <name type="scientific">Gymnopus androsaceus JB14</name>
    <dbReference type="NCBI Taxonomy" id="1447944"/>
    <lineage>
        <taxon>Eukaryota</taxon>
        <taxon>Fungi</taxon>
        <taxon>Dikarya</taxon>
        <taxon>Basidiomycota</taxon>
        <taxon>Agaricomycotina</taxon>
        <taxon>Agaricomycetes</taxon>
        <taxon>Agaricomycetidae</taxon>
        <taxon>Agaricales</taxon>
        <taxon>Marasmiineae</taxon>
        <taxon>Omphalotaceae</taxon>
        <taxon>Gymnopus</taxon>
    </lineage>
</organism>
<protein>
    <submittedName>
        <fullName evidence="1">Uncharacterized protein</fullName>
    </submittedName>
</protein>
<dbReference type="Proteomes" id="UP000799118">
    <property type="component" value="Unassembled WGS sequence"/>
</dbReference>
<keyword evidence="2" id="KW-1185">Reference proteome</keyword>
<dbReference type="EMBL" id="ML769481">
    <property type="protein sequence ID" value="KAE9398574.1"/>
    <property type="molecule type" value="Genomic_DNA"/>
</dbReference>
<accession>A0A6A4HNE2</accession>
<evidence type="ECO:0000313" key="2">
    <source>
        <dbReference type="Proteomes" id="UP000799118"/>
    </source>
</evidence>
<evidence type="ECO:0000313" key="1">
    <source>
        <dbReference type="EMBL" id="KAE9398574.1"/>
    </source>
</evidence>
<sequence length="78" mass="9210">MILRPDKHVGIQKVKAVSYVFSQICVSKLYIKIYSHIVKPILGLEQRTGKEKEPTQPEWPMWDRKILRRCISLSLYKP</sequence>
<reference evidence="1" key="1">
    <citation type="journal article" date="2019" name="Environ. Microbiol.">
        <title>Fungal ecological strategies reflected in gene transcription - a case study of two litter decomposers.</title>
        <authorList>
            <person name="Barbi F."/>
            <person name="Kohler A."/>
            <person name="Barry K."/>
            <person name="Baskaran P."/>
            <person name="Daum C."/>
            <person name="Fauchery L."/>
            <person name="Ihrmark K."/>
            <person name="Kuo A."/>
            <person name="LaButti K."/>
            <person name="Lipzen A."/>
            <person name="Morin E."/>
            <person name="Grigoriev I.V."/>
            <person name="Henrissat B."/>
            <person name="Lindahl B."/>
            <person name="Martin F."/>
        </authorList>
    </citation>
    <scope>NUCLEOTIDE SEQUENCE</scope>
    <source>
        <strain evidence="1">JB14</strain>
    </source>
</reference>
<gene>
    <name evidence="1" type="ORF">BT96DRAFT_726340</name>
</gene>
<dbReference type="OrthoDB" id="10477305at2759"/>
<dbReference type="AlphaFoldDB" id="A0A6A4HNE2"/>
<name>A0A6A4HNE2_9AGAR</name>